<dbReference type="Gene3D" id="1.10.510.10">
    <property type="entry name" value="Transferase(Phosphotransferase) domain 1"/>
    <property type="match status" value="1"/>
</dbReference>
<protein>
    <recommendedName>
        <fullName evidence="4">Aurora kinase</fullName>
    </recommendedName>
</protein>
<evidence type="ECO:0000256" key="1">
    <source>
        <dbReference type="SAM" id="MobiDB-lite"/>
    </source>
</evidence>
<dbReference type="EMBL" id="CAUYUJ010020420">
    <property type="protein sequence ID" value="CAK0898061.1"/>
    <property type="molecule type" value="Genomic_DNA"/>
</dbReference>
<name>A0ABN9XI65_9DINO</name>
<dbReference type="Proteomes" id="UP001189429">
    <property type="component" value="Unassembled WGS sequence"/>
</dbReference>
<feature type="non-terminal residue" evidence="2">
    <location>
        <position position="169"/>
    </location>
</feature>
<feature type="compositionally biased region" description="Pro residues" evidence="1">
    <location>
        <begin position="99"/>
        <end position="108"/>
    </location>
</feature>
<evidence type="ECO:0008006" key="4">
    <source>
        <dbReference type="Google" id="ProtNLM"/>
    </source>
</evidence>
<evidence type="ECO:0000313" key="2">
    <source>
        <dbReference type="EMBL" id="CAK0898061.1"/>
    </source>
</evidence>
<reference evidence="2" key="1">
    <citation type="submission" date="2023-10" db="EMBL/GenBank/DDBJ databases">
        <authorList>
            <person name="Chen Y."/>
            <person name="Shah S."/>
            <person name="Dougan E. K."/>
            <person name="Thang M."/>
            <person name="Chan C."/>
        </authorList>
    </citation>
    <scope>NUCLEOTIDE SEQUENCE [LARGE SCALE GENOMIC DNA]</scope>
</reference>
<feature type="region of interest" description="Disordered" evidence="1">
    <location>
        <begin position="92"/>
        <end position="111"/>
    </location>
</feature>
<proteinExistence type="predicted"/>
<comment type="caution">
    <text evidence="2">The sequence shown here is derived from an EMBL/GenBank/DDBJ whole genome shotgun (WGS) entry which is preliminary data.</text>
</comment>
<organism evidence="2 3">
    <name type="scientific">Prorocentrum cordatum</name>
    <dbReference type="NCBI Taxonomy" id="2364126"/>
    <lineage>
        <taxon>Eukaryota</taxon>
        <taxon>Sar</taxon>
        <taxon>Alveolata</taxon>
        <taxon>Dinophyceae</taxon>
        <taxon>Prorocentrales</taxon>
        <taxon>Prorocentraceae</taxon>
        <taxon>Prorocentrum</taxon>
    </lineage>
</organism>
<accession>A0ABN9XI65</accession>
<keyword evidence="3" id="KW-1185">Reference proteome</keyword>
<sequence length="169" mass="18086">MAGLARPFLGTLETLPKAILKGDYEPLGSHYSQELRDLVAEMLKADPAERLELPLALQREVLRAPLQRSREALGLEEPRVLDALPRVRREDRKVVEVRPPSPEAPPARPAAKALDPDEMIGYNTMVRRAGAPPLIPAGGAAAAPSADAPSAFATRFANASLAGSVLATR</sequence>
<evidence type="ECO:0000313" key="3">
    <source>
        <dbReference type="Proteomes" id="UP001189429"/>
    </source>
</evidence>
<gene>
    <name evidence="2" type="ORF">PCOR1329_LOCUS76047</name>
</gene>